<evidence type="ECO:0000313" key="1">
    <source>
        <dbReference type="EMBL" id="GAD43930.1"/>
    </source>
</evidence>
<protein>
    <submittedName>
        <fullName evidence="1">Uncharacterized protein</fullName>
    </submittedName>
</protein>
<dbReference type="EMBL" id="BASX01000003">
    <property type="protein sequence ID" value="GAD43930.1"/>
    <property type="molecule type" value="Genomic_DNA"/>
</dbReference>
<sequence length="103" mass="12336">MEIDRIDNNGHYEKGNLRFVTHIENNRNKQGTVLSHFSQKYWPYTRSVVIRKLSQGKSREEIIHDAKLAVLNKRKNWHIISARLDFMIYEMPDHITVLPYRTN</sequence>
<comment type="caution">
    <text evidence="1">The sequence shown here is derived from an EMBL/GenBank/DDBJ whole genome shotgun (WGS) entry which is preliminary data.</text>
</comment>
<accession>U2YAA5</accession>
<name>U2YAA5_STRCV</name>
<keyword evidence="2" id="KW-1185">Reference proteome</keyword>
<organism evidence="1 2">
    <name type="scientific">Streptococcus constellatus subsp. pharyngis SK1060 = CCUG 46377</name>
    <dbReference type="NCBI Taxonomy" id="1035184"/>
    <lineage>
        <taxon>Bacteria</taxon>
        <taxon>Bacillati</taxon>
        <taxon>Bacillota</taxon>
        <taxon>Bacilli</taxon>
        <taxon>Lactobacillales</taxon>
        <taxon>Streptococcaceae</taxon>
        <taxon>Streptococcus</taxon>
        <taxon>Streptococcus anginosus group</taxon>
    </lineage>
</organism>
<dbReference type="Proteomes" id="UP000016985">
    <property type="component" value="Unassembled WGS sequence"/>
</dbReference>
<gene>
    <name evidence="1" type="ORF">ANG5_0458</name>
</gene>
<dbReference type="AlphaFoldDB" id="U2YAA5"/>
<reference evidence="1 2" key="1">
    <citation type="submission" date="2013-09" db="EMBL/GenBank/DDBJ databases">
        <title>Genome Sequences of seven clinical isolates and type strains of anginosus group streptococci.</title>
        <authorList>
            <person name="Maruyama F."/>
            <person name="Sakurai A."/>
            <person name="Ogura Y."/>
            <person name="Homma H."/>
            <person name="Takahashi N."/>
            <person name="Ohtsubo Y."/>
            <person name="Hoshino T."/>
            <person name="Okahashi N."/>
            <person name="Nakagawa I."/>
            <person name="Kimura S."/>
            <person name="Fujiwara T."/>
            <person name="Hayashi T."/>
            <person name="Shintani S."/>
        </authorList>
    </citation>
    <scope>NUCLEOTIDE SEQUENCE [LARGE SCALE GENOMIC DNA]</scope>
    <source>
        <strain evidence="2">CCUG46377</strain>
    </source>
</reference>
<evidence type="ECO:0000313" key="2">
    <source>
        <dbReference type="Proteomes" id="UP000016985"/>
    </source>
</evidence>
<proteinExistence type="predicted"/>